<dbReference type="Proteomes" id="UP000006038">
    <property type="component" value="Chromosome 7"/>
</dbReference>
<evidence type="ECO:0000256" key="1">
    <source>
        <dbReference type="SAM" id="MobiDB-lite"/>
    </source>
</evidence>
<feature type="compositionally biased region" description="Low complexity" evidence="1">
    <location>
        <begin position="169"/>
        <end position="183"/>
    </location>
</feature>
<keyword evidence="3" id="KW-1185">Reference proteome</keyword>
<dbReference type="EnsemblPlants" id="OB07G26530.1">
    <property type="protein sequence ID" value="OB07G26530.1"/>
    <property type="gene ID" value="OB07G26530"/>
</dbReference>
<dbReference type="Gramene" id="OB07G26530.1">
    <property type="protein sequence ID" value="OB07G26530.1"/>
    <property type="gene ID" value="OB07G26530"/>
</dbReference>
<dbReference type="HOGENOM" id="CLU_1417156_0_0_1"/>
<sequence length="192" mass="20259">MREKELQLKMTDELLKLNPGTFSSFSKESALRGIHPWMASPATALSHGGQPAATCSPSRLLRRLRSRKLRDAVAAAMTAFSAGSSASSFFFSDLLAAADEQRSEDAVTDTTVAAGSGARGRLLSRSAPDESTAGVTETVFLDATQPIAAAHHTKPVTHSGIGRRRRRGLPLSLPSSPKGSPHGASTATVKHR</sequence>
<organism evidence="2">
    <name type="scientific">Oryza brachyantha</name>
    <name type="common">malo sina</name>
    <dbReference type="NCBI Taxonomy" id="4533"/>
    <lineage>
        <taxon>Eukaryota</taxon>
        <taxon>Viridiplantae</taxon>
        <taxon>Streptophyta</taxon>
        <taxon>Embryophyta</taxon>
        <taxon>Tracheophyta</taxon>
        <taxon>Spermatophyta</taxon>
        <taxon>Magnoliopsida</taxon>
        <taxon>Liliopsida</taxon>
        <taxon>Poales</taxon>
        <taxon>Poaceae</taxon>
        <taxon>BOP clade</taxon>
        <taxon>Oryzoideae</taxon>
        <taxon>Oryzeae</taxon>
        <taxon>Oryzinae</taxon>
        <taxon>Oryza</taxon>
    </lineage>
</organism>
<evidence type="ECO:0000313" key="3">
    <source>
        <dbReference type="Proteomes" id="UP000006038"/>
    </source>
</evidence>
<feature type="compositionally biased region" description="Basic residues" evidence="1">
    <location>
        <begin position="151"/>
        <end position="168"/>
    </location>
</feature>
<protein>
    <submittedName>
        <fullName evidence="2">Uncharacterized protein</fullName>
    </submittedName>
</protein>
<proteinExistence type="predicted"/>
<name>J3MMM1_ORYBR</name>
<accession>J3MMM1</accession>
<reference evidence="2" key="1">
    <citation type="journal article" date="2013" name="Nat. Commun.">
        <title>Whole-genome sequencing of Oryza brachyantha reveals mechanisms underlying Oryza genome evolution.</title>
        <authorList>
            <person name="Chen J."/>
            <person name="Huang Q."/>
            <person name="Gao D."/>
            <person name="Wang J."/>
            <person name="Lang Y."/>
            <person name="Liu T."/>
            <person name="Li B."/>
            <person name="Bai Z."/>
            <person name="Luis Goicoechea J."/>
            <person name="Liang C."/>
            <person name="Chen C."/>
            <person name="Zhang W."/>
            <person name="Sun S."/>
            <person name="Liao Y."/>
            <person name="Zhang X."/>
            <person name="Yang L."/>
            <person name="Song C."/>
            <person name="Wang M."/>
            <person name="Shi J."/>
            <person name="Liu G."/>
            <person name="Liu J."/>
            <person name="Zhou H."/>
            <person name="Zhou W."/>
            <person name="Yu Q."/>
            <person name="An N."/>
            <person name="Chen Y."/>
            <person name="Cai Q."/>
            <person name="Wang B."/>
            <person name="Liu B."/>
            <person name="Min J."/>
            <person name="Huang Y."/>
            <person name="Wu H."/>
            <person name="Li Z."/>
            <person name="Zhang Y."/>
            <person name="Yin Y."/>
            <person name="Song W."/>
            <person name="Jiang J."/>
            <person name="Jackson S.A."/>
            <person name="Wing R.A."/>
            <person name="Wang J."/>
            <person name="Chen M."/>
        </authorList>
    </citation>
    <scope>NUCLEOTIDE SEQUENCE [LARGE SCALE GENOMIC DNA]</scope>
    <source>
        <strain evidence="2">cv. IRGC 101232</strain>
    </source>
</reference>
<dbReference type="AlphaFoldDB" id="J3MMM1"/>
<reference evidence="2" key="2">
    <citation type="submission" date="2013-04" db="UniProtKB">
        <authorList>
            <consortium name="EnsemblPlants"/>
        </authorList>
    </citation>
    <scope>IDENTIFICATION</scope>
</reference>
<feature type="region of interest" description="Disordered" evidence="1">
    <location>
        <begin position="150"/>
        <end position="192"/>
    </location>
</feature>
<evidence type="ECO:0000313" key="2">
    <source>
        <dbReference type="EnsemblPlants" id="OB07G26530.1"/>
    </source>
</evidence>